<dbReference type="Pfam" id="PF00881">
    <property type="entry name" value="Nitroreductase"/>
    <property type="match status" value="1"/>
</dbReference>
<sequence length="336" mass="35713">MSHETPGQDRPLTTALAEAAATAGYAPSVHNTQPWRWRVLPDALELRVVRDRQLTATDPEGRLLALSCGAALHHARLALAAEGWTAVVERLPDPAQPDLLARLTGLAHAGAEPDAMRMVQCMQVRHTDRRPVSDEPVSTSALGEIARAAADEGANLQILDSGQVMELAAAAGHAGAVEAEDPQLREELLYWTNRAGTGTGLPAEVLPEQQAQTTVPGRDFGRTGTLPVGPGHDKAAVYALLYGDEDEPDSWLRAGEALSGLWLTATRLGVSVVPLSGVVEVAGTRQTLRQLLSGMGHPYIVLRLGIADPAHAGPPHTPRLPVEQVVDTTAVREQRS</sequence>
<proteinExistence type="predicted"/>
<dbReference type="OrthoDB" id="8156917at2"/>
<gene>
    <name evidence="2" type="ORF">GA0070560_13237</name>
</gene>
<dbReference type="PANTHER" id="PTHR23026:SF123">
    <property type="entry name" value="NAD(P)H NITROREDUCTASE RV3131-RELATED"/>
    <property type="match status" value="1"/>
</dbReference>
<name>A0A1C5JH86_9ACTN</name>
<dbReference type="PANTHER" id="PTHR23026">
    <property type="entry name" value="NADPH NITROREDUCTASE"/>
    <property type="match status" value="1"/>
</dbReference>
<accession>A0A1C5JH86</accession>
<dbReference type="STRING" id="47864.GA0070560_13237"/>
<dbReference type="RefSeq" id="WP_091302606.1">
    <property type="nucleotide sequence ID" value="NZ_FMDN01000032.1"/>
</dbReference>
<evidence type="ECO:0000313" key="2">
    <source>
        <dbReference type="EMBL" id="SCG69935.1"/>
    </source>
</evidence>
<dbReference type="NCBIfam" id="NF047509">
    <property type="entry name" value="Rv3131_FMN_oxido"/>
    <property type="match status" value="1"/>
</dbReference>
<feature type="domain" description="Nitroreductase" evidence="1">
    <location>
        <begin position="125"/>
        <end position="293"/>
    </location>
</feature>
<dbReference type="InterPro" id="IPR029479">
    <property type="entry name" value="Nitroreductase"/>
</dbReference>
<evidence type="ECO:0000313" key="3">
    <source>
        <dbReference type="Proteomes" id="UP000199408"/>
    </source>
</evidence>
<organism evidence="2 3">
    <name type="scientific">Micromonospora halophytica</name>
    <dbReference type="NCBI Taxonomy" id="47864"/>
    <lineage>
        <taxon>Bacteria</taxon>
        <taxon>Bacillati</taxon>
        <taxon>Actinomycetota</taxon>
        <taxon>Actinomycetes</taxon>
        <taxon>Micromonosporales</taxon>
        <taxon>Micromonosporaceae</taxon>
        <taxon>Micromonospora</taxon>
    </lineage>
</organism>
<protein>
    <submittedName>
        <fullName evidence="2">Nitroreductase</fullName>
    </submittedName>
</protein>
<dbReference type="GO" id="GO:0016491">
    <property type="term" value="F:oxidoreductase activity"/>
    <property type="evidence" value="ECO:0007669"/>
    <property type="project" value="InterPro"/>
</dbReference>
<dbReference type="InterPro" id="IPR000415">
    <property type="entry name" value="Nitroreductase-like"/>
</dbReference>
<dbReference type="Proteomes" id="UP000199408">
    <property type="component" value="Unassembled WGS sequence"/>
</dbReference>
<evidence type="ECO:0000259" key="1">
    <source>
        <dbReference type="Pfam" id="PF00881"/>
    </source>
</evidence>
<keyword evidence="3" id="KW-1185">Reference proteome</keyword>
<dbReference type="SUPFAM" id="SSF55469">
    <property type="entry name" value="FMN-dependent nitroreductase-like"/>
    <property type="match status" value="2"/>
</dbReference>
<reference evidence="3" key="1">
    <citation type="submission" date="2016-06" db="EMBL/GenBank/DDBJ databases">
        <authorList>
            <person name="Varghese N."/>
        </authorList>
    </citation>
    <scope>NUCLEOTIDE SEQUENCE [LARGE SCALE GENOMIC DNA]</scope>
    <source>
        <strain evidence="3">DSM 43171</strain>
    </source>
</reference>
<dbReference type="AlphaFoldDB" id="A0A1C5JH86"/>
<dbReference type="EMBL" id="FMDN01000032">
    <property type="protein sequence ID" value="SCG69935.1"/>
    <property type="molecule type" value="Genomic_DNA"/>
</dbReference>
<dbReference type="Gene3D" id="3.40.109.10">
    <property type="entry name" value="NADH Oxidase"/>
    <property type="match status" value="1"/>
</dbReference>
<dbReference type="InterPro" id="IPR050627">
    <property type="entry name" value="Nitroreductase/BluB"/>
</dbReference>